<keyword evidence="2 4" id="KW-1133">Transmembrane helix</keyword>
<feature type="transmembrane region" description="Helical" evidence="4">
    <location>
        <begin position="58"/>
        <end position="74"/>
    </location>
</feature>
<dbReference type="Proteomes" id="UP001589943">
    <property type="component" value="Unassembled WGS sequence"/>
</dbReference>
<accession>A0ABV6PHZ8</accession>
<keyword evidence="7" id="KW-1185">Reference proteome</keyword>
<evidence type="ECO:0000256" key="2">
    <source>
        <dbReference type="ARBA" id="ARBA00022989"/>
    </source>
</evidence>
<dbReference type="InterPro" id="IPR007667">
    <property type="entry name" value="Hypoxia_induced_domain"/>
</dbReference>
<proteinExistence type="predicted"/>
<reference evidence="6 7" key="1">
    <citation type="submission" date="2024-09" db="EMBL/GenBank/DDBJ databases">
        <authorList>
            <person name="Sun Q."/>
            <person name="Mori K."/>
        </authorList>
    </citation>
    <scope>NUCLEOTIDE SEQUENCE [LARGE SCALE GENOMIC DNA]</scope>
    <source>
        <strain evidence="6 7">NCAIM B.02537</strain>
    </source>
</reference>
<dbReference type="EMBL" id="JBHLTL010000001">
    <property type="protein sequence ID" value="MFC0588688.1"/>
    <property type="molecule type" value="Genomic_DNA"/>
</dbReference>
<keyword evidence="3 4" id="KW-0472">Membrane</keyword>
<evidence type="ECO:0000313" key="6">
    <source>
        <dbReference type="EMBL" id="MFC0588688.1"/>
    </source>
</evidence>
<dbReference type="PROSITE" id="PS51503">
    <property type="entry name" value="HIG1"/>
    <property type="match status" value="1"/>
</dbReference>
<dbReference type="RefSeq" id="WP_379480181.1">
    <property type="nucleotide sequence ID" value="NZ_JBHLTL010000001.1"/>
</dbReference>
<sequence>MTIFLTLVLLALMAGVVYSLVTGIIAFMQSTRDDLNAPAGNGPTANQLRQNKAMMQRILFQGAAIMIVAILLFANR</sequence>
<evidence type="ECO:0000256" key="1">
    <source>
        <dbReference type="ARBA" id="ARBA00022692"/>
    </source>
</evidence>
<evidence type="ECO:0000256" key="3">
    <source>
        <dbReference type="ARBA" id="ARBA00023136"/>
    </source>
</evidence>
<gene>
    <name evidence="6" type="ORF">ACFFF7_04620</name>
</gene>
<name>A0ABV6PHZ8_9SPHN</name>
<evidence type="ECO:0000313" key="7">
    <source>
        <dbReference type="Proteomes" id="UP001589943"/>
    </source>
</evidence>
<evidence type="ECO:0000259" key="5">
    <source>
        <dbReference type="PROSITE" id="PS51503"/>
    </source>
</evidence>
<feature type="domain" description="HIG1" evidence="5">
    <location>
        <begin position="1"/>
        <end position="76"/>
    </location>
</feature>
<protein>
    <recommendedName>
        <fullName evidence="5">HIG1 domain-containing protein</fullName>
    </recommendedName>
</protein>
<organism evidence="6 7">
    <name type="scientific">Novosphingobium aquiterrae</name>
    <dbReference type="NCBI Taxonomy" id="624388"/>
    <lineage>
        <taxon>Bacteria</taxon>
        <taxon>Pseudomonadati</taxon>
        <taxon>Pseudomonadota</taxon>
        <taxon>Alphaproteobacteria</taxon>
        <taxon>Sphingomonadales</taxon>
        <taxon>Sphingomonadaceae</taxon>
        <taxon>Novosphingobium</taxon>
    </lineage>
</organism>
<comment type="caution">
    <text evidence="6">The sequence shown here is derived from an EMBL/GenBank/DDBJ whole genome shotgun (WGS) entry which is preliminary data.</text>
</comment>
<evidence type="ECO:0000256" key="4">
    <source>
        <dbReference type="SAM" id="Phobius"/>
    </source>
</evidence>
<keyword evidence="1 4" id="KW-0812">Transmembrane</keyword>